<gene>
    <name evidence="6" type="ORF">LZ016_01650</name>
</gene>
<dbReference type="PANTHER" id="PTHR21661">
    <property type="entry name" value="EPOXIDE HYDROLASE 1-RELATED"/>
    <property type="match status" value="1"/>
</dbReference>
<evidence type="ECO:0000256" key="4">
    <source>
        <dbReference type="SAM" id="MobiDB-lite"/>
    </source>
</evidence>
<feature type="compositionally biased region" description="Low complexity" evidence="4">
    <location>
        <begin position="32"/>
        <end position="48"/>
    </location>
</feature>
<dbReference type="InterPro" id="IPR006311">
    <property type="entry name" value="TAT_signal"/>
</dbReference>
<accession>A0ABS9VIL2</accession>
<dbReference type="InterPro" id="IPR029058">
    <property type="entry name" value="AB_hydrolase_fold"/>
</dbReference>
<protein>
    <submittedName>
        <fullName evidence="6">Epoxide hydrolase 1</fullName>
    </submittedName>
</protein>
<keyword evidence="2" id="KW-0058">Aromatic hydrocarbons catabolism</keyword>
<dbReference type="PIRSF" id="PIRSF001112">
    <property type="entry name" value="Epoxide_hydrolase"/>
    <property type="match status" value="1"/>
</dbReference>
<keyword evidence="7" id="KW-1185">Reference proteome</keyword>
<dbReference type="PROSITE" id="PS51318">
    <property type="entry name" value="TAT"/>
    <property type="match status" value="1"/>
</dbReference>
<sequence length="466" mass="50489">MLGLHPLLARRHFLTSTVFGTVGVLLPLSAANAQSTPPSTPAPAETLTQAASVSSPTAGTAGTPFLAATEAAPAGDTSIRPFKYHATDEELADLKRRIKATKWPERETVADDTQGVNLATMQKLADYWANHHDWRRIEAKINSYPNFVTNIDGLDIHFIQVRSKHPNALPLIVTHGWPGSIIEQLKIIEPLTNPTAHGGTAADAFDVVIPSLPGYGFSGKPSAAGWGPERTAKAWDVLMKRLGYDRYVAQGGDWGSMVTDLLGAAAPPGLLGIANNMAAAIPPDIDAAAIAGKPAPAGLSDEEKQAYDHVAFFYAHGLGYANEMGNRPQTLYGLADSPTGLAAWIIDHDIWTYRQIVNLFNGGQEGLTRDDILDNITLYWLTNTAVSSARLYWENKNAFFGPKGVKVPAVVSAFPEEIAPIPKSWAEKAYPKLIYYKKHPKGAHFAAWENPEALVDDLREGFRSLR</sequence>
<dbReference type="SUPFAM" id="SSF53474">
    <property type="entry name" value="alpha/beta-Hydrolases"/>
    <property type="match status" value="1"/>
</dbReference>
<dbReference type="InterPro" id="IPR000639">
    <property type="entry name" value="Epox_hydrolase-like"/>
</dbReference>
<dbReference type="InterPro" id="IPR016292">
    <property type="entry name" value="Epoxide_hydrolase"/>
</dbReference>
<keyword evidence="3 6" id="KW-0378">Hydrolase</keyword>
<dbReference type="GO" id="GO:0016787">
    <property type="term" value="F:hydrolase activity"/>
    <property type="evidence" value="ECO:0007669"/>
    <property type="project" value="UniProtKB-KW"/>
</dbReference>
<feature type="compositionally biased region" description="Polar residues" evidence="4">
    <location>
        <begin position="49"/>
        <end position="60"/>
    </location>
</feature>
<comment type="similarity">
    <text evidence="1">Belongs to the peptidase S33 family.</text>
</comment>
<dbReference type="RefSeq" id="WP_241445409.1">
    <property type="nucleotide sequence ID" value="NZ_JAKZHW010000001.1"/>
</dbReference>
<dbReference type="InterPro" id="IPR010497">
    <property type="entry name" value="Epoxide_hydro_N"/>
</dbReference>
<dbReference type="Pfam" id="PF06441">
    <property type="entry name" value="EHN"/>
    <property type="match status" value="1"/>
</dbReference>
<evidence type="ECO:0000313" key="7">
    <source>
        <dbReference type="Proteomes" id="UP001203058"/>
    </source>
</evidence>
<evidence type="ECO:0000313" key="6">
    <source>
        <dbReference type="EMBL" id="MCH8614811.1"/>
    </source>
</evidence>
<evidence type="ECO:0000256" key="3">
    <source>
        <dbReference type="ARBA" id="ARBA00022801"/>
    </source>
</evidence>
<dbReference type="PRINTS" id="PR00412">
    <property type="entry name" value="EPOXHYDRLASE"/>
</dbReference>
<proteinExistence type="inferred from homology"/>
<evidence type="ECO:0000256" key="2">
    <source>
        <dbReference type="ARBA" id="ARBA00022797"/>
    </source>
</evidence>
<dbReference type="Proteomes" id="UP001203058">
    <property type="component" value="Unassembled WGS sequence"/>
</dbReference>
<reference evidence="6 7" key="1">
    <citation type="submission" date="2022-03" db="EMBL/GenBank/DDBJ databases">
        <authorList>
            <person name="Jo J.-H."/>
            <person name="Im W.-T."/>
        </authorList>
    </citation>
    <scope>NUCLEOTIDE SEQUENCE [LARGE SCALE GENOMIC DNA]</scope>
    <source>
        <strain evidence="6 7">SM33</strain>
    </source>
</reference>
<name>A0ABS9VIL2_9SPHN</name>
<feature type="domain" description="Epoxide hydrolase N-terminal" evidence="5">
    <location>
        <begin position="79"/>
        <end position="183"/>
    </location>
</feature>
<organism evidence="6 7">
    <name type="scientific">Sphingomonas telluris</name>
    <dbReference type="NCBI Taxonomy" id="2907998"/>
    <lineage>
        <taxon>Bacteria</taxon>
        <taxon>Pseudomonadati</taxon>
        <taxon>Pseudomonadota</taxon>
        <taxon>Alphaproteobacteria</taxon>
        <taxon>Sphingomonadales</taxon>
        <taxon>Sphingomonadaceae</taxon>
        <taxon>Sphingomonas</taxon>
    </lineage>
</organism>
<dbReference type="Gene3D" id="3.40.50.1820">
    <property type="entry name" value="alpha/beta hydrolase"/>
    <property type="match status" value="1"/>
</dbReference>
<evidence type="ECO:0000259" key="5">
    <source>
        <dbReference type="Pfam" id="PF06441"/>
    </source>
</evidence>
<comment type="caution">
    <text evidence="6">The sequence shown here is derived from an EMBL/GenBank/DDBJ whole genome shotgun (WGS) entry which is preliminary data.</text>
</comment>
<feature type="region of interest" description="Disordered" evidence="4">
    <location>
        <begin position="32"/>
        <end position="62"/>
    </location>
</feature>
<dbReference type="EMBL" id="JAKZHW010000001">
    <property type="protein sequence ID" value="MCH8614811.1"/>
    <property type="molecule type" value="Genomic_DNA"/>
</dbReference>
<dbReference type="PANTHER" id="PTHR21661:SF35">
    <property type="entry name" value="EPOXIDE HYDROLASE"/>
    <property type="match status" value="1"/>
</dbReference>
<evidence type="ECO:0000256" key="1">
    <source>
        <dbReference type="ARBA" id="ARBA00010088"/>
    </source>
</evidence>